<dbReference type="CDD" id="cd00201">
    <property type="entry name" value="WW"/>
    <property type="match status" value="1"/>
</dbReference>
<dbReference type="InterPro" id="IPR036020">
    <property type="entry name" value="WW_dom_sf"/>
</dbReference>
<evidence type="ECO:0000256" key="1">
    <source>
        <dbReference type="SAM" id="MobiDB-lite"/>
    </source>
</evidence>
<gene>
    <name evidence="4" type="ORF">CCHR01_02024</name>
</gene>
<dbReference type="InterPro" id="IPR001202">
    <property type="entry name" value="WW_dom"/>
</dbReference>
<dbReference type="PROSITE" id="PS01159">
    <property type="entry name" value="WW_DOMAIN_1"/>
    <property type="match status" value="1"/>
</dbReference>
<accession>A0AAD9AWN6</accession>
<feature type="compositionally biased region" description="Polar residues" evidence="1">
    <location>
        <begin position="262"/>
        <end position="271"/>
    </location>
</feature>
<organism evidence="4 5">
    <name type="scientific">Colletotrichum chrysophilum</name>
    <dbReference type="NCBI Taxonomy" id="1836956"/>
    <lineage>
        <taxon>Eukaryota</taxon>
        <taxon>Fungi</taxon>
        <taxon>Dikarya</taxon>
        <taxon>Ascomycota</taxon>
        <taxon>Pezizomycotina</taxon>
        <taxon>Sordariomycetes</taxon>
        <taxon>Hypocreomycetidae</taxon>
        <taxon>Glomerellales</taxon>
        <taxon>Glomerellaceae</taxon>
        <taxon>Colletotrichum</taxon>
        <taxon>Colletotrichum gloeosporioides species complex</taxon>
    </lineage>
</organism>
<feature type="region of interest" description="Disordered" evidence="1">
    <location>
        <begin position="23"/>
        <end position="87"/>
    </location>
</feature>
<dbReference type="SMART" id="SM00456">
    <property type="entry name" value="WW"/>
    <property type="match status" value="1"/>
</dbReference>
<dbReference type="AlphaFoldDB" id="A0AAD9AWN6"/>
<sequence>MSLFGNFDVAKLASQLGGFTIPDDPEIQHEYGSKDFGYSNHGSHPGGYDGQPPSGYAGGPQNGADEYKREHPDAFGTADPERSAAASYGAGAFSAAAAGTYGAQAPYPTDSPRPEHRYGDQQSPYPSESPRPEHRPYGESASPYRPPPPEHGDERPPSPRLPEGWAKRFDERSGRWYYVSPNNSTQWEPPAPLSPVVSPPPPEPRYEDRYAGGGHSPRPGYGGHSPQPGYGGHSPAEYAAGAAAAGAVAGAAAGYYAGHGYEQSQPHQQPQYHDPNRSYGQPGYGQPQGSPYGQPQGSPYGQPHASPFGQPSGSPYGGGSPYGQPQASPYGQPQQQAYGHPYGQQYEQGSEEKKKKKSSSSNMLLGVAGGLAVGAIGGALIANALGLLRFVSYQARLLTVLQIPTLMKSATKSDTRGEATLDPSTATASMSVTRVTGSRCGRPGGSTRRSWPARGGRAAAAAIASRCERRGRSMRRSCMITTTTEIVAR</sequence>
<proteinExistence type="predicted"/>
<evidence type="ECO:0000259" key="3">
    <source>
        <dbReference type="PROSITE" id="PS50020"/>
    </source>
</evidence>
<comment type="caution">
    <text evidence="4">The sequence shown here is derived from an EMBL/GenBank/DDBJ whole genome shotgun (WGS) entry which is preliminary data.</text>
</comment>
<dbReference type="Gene3D" id="2.20.70.10">
    <property type="match status" value="1"/>
</dbReference>
<keyword evidence="2" id="KW-1133">Transmembrane helix</keyword>
<keyword evidence="2" id="KW-0812">Transmembrane</keyword>
<feature type="transmembrane region" description="Helical" evidence="2">
    <location>
        <begin position="363"/>
        <end position="388"/>
    </location>
</feature>
<dbReference type="Pfam" id="PF00397">
    <property type="entry name" value="WW"/>
    <property type="match status" value="1"/>
</dbReference>
<feature type="compositionally biased region" description="Pro residues" evidence="1">
    <location>
        <begin position="189"/>
        <end position="203"/>
    </location>
</feature>
<keyword evidence="5" id="KW-1185">Reference proteome</keyword>
<feature type="region of interest" description="Disordered" evidence="1">
    <location>
        <begin position="260"/>
        <end position="358"/>
    </location>
</feature>
<evidence type="ECO:0000256" key="2">
    <source>
        <dbReference type="SAM" id="Phobius"/>
    </source>
</evidence>
<name>A0AAD9AWN6_9PEZI</name>
<keyword evidence="2" id="KW-0472">Membrane</keyword>
<evidence type="ECO:0000313" key="4">
    <source>
        <dbReference type="EMBL" id="KAK1855403.1"/>
    </source>
</evidence>
<feature type="compositionally biased region" description="Low complexity" evidence="1">
    <location>
        <begin position="278"/>
        <end position="314"/>
    </location>
</feature>
<evidence type="ECO:0000313" key="5">
    <source>
        <dbReference type="Proteomes" id="UP001243330"/>
    </source>
</evidence>
<feature type="compositionally biased region" description="Basic and acidic residues" evidence="1">
    <location>
        <begin position="148"/>
        <end position="157"/>
    </location>
</feature>
<dbReference type="PROSITE" id="PS50020">
    <property type="entry name" value="WW_DOMAIN_2"/>
    <property type="match status" value="1"/>
</dbReference>
<dbReference type="EMBL" id="JAQOWY010000022">
    <property type="protein sequence ID" value="KAK1855403.1"/>
    <property type="molecule type" value="Genomic_DNA"/>
</dbReference>
<feature type="region of interest" description="Disordered" evidence="1">
    <location>
        <begin position="102"/>
        <end position="237"/>
    </location>
</feature>
<feature type="domain" description="WW" evidence="3">
    <location>
        <begin position="159"/>
        <end position="192"/>
    </location>
</feature>
<dbReference type="Proteomes" id="UP001243330">
    <property type="component" value="Unassembled WGS sequence"/>
</dbReference>
<dbReference type="SUPFAM" id="SSF51045">
    <property type="entry name" value="WW domain"/>
    <property type="match status" value="1"/>
</dbReference>
<reference evidence="4" key="1">
    <citation type="submission" date="2023-01" db="EMBL/GenBank/DDBJ databases">
        <title>Colletotrichum chrysophilum M932 genome sequence.</title>
        <authorList>
            <person name="Baroncelli R."/>
        </authorList>
    </citation>
    <scope>NUCLEOTIDE SEQUENCE</scope>
    <source>
        <strain evidence="4">M932</strain>
    </source>
</reference>
<feature type="compositionally biased region" description="Gly residues" evidence="1">
    <location>
        <begin position="211"/>
        <end position="223"/>
    </location>
</feature>
<protein>
    <submittedName>
        <fullName evidence="4">WW domain-containing protein</fullName>
    </submittedName>
</protein>
<feature type="compositionally biased region" description="Basic and acidic residues" evidence="1">
    <location>
        <begin position="165"/>
        <end position="174"/>
    </location>
</feature>